<evidence type="ECO:0000256" key="2">
    <source>
        <dbReference type="SAM" id="SignalP"/>
    </source>
</evidence>
<dbReference type="KEGG" id="lcre:Pla8534_21070"/>
<gene>
    <name evidence="3" type="ORF">Pla8534_21070</name>
</gene>
<evidence type="ECO:0008006" key="5">
    <source>
        <dbReference type="Google" id="ProtNLM"/>
    </source>
</evidence>
<reference evidence="3 4" key="1">
    <citation type="submission" date="2019-02" db="EMBL/GenBank/DDBJ databases">
        <title>Deep-cultivation of Planctomycetes and their phenomic and genomic characterization uncovers novel biology.</title>
        <authorList>
            <person name="Wiegand S."/>
            <person name="Jogler M."/>
            <person name="Boedeker C."/>
            <person name="Pinto D."/>
            <person name="Vollmers J."/>
            <person name="Rivas-Marin E."/>
            <person name="Kohn T."/>
            <person name="Peeters S.H."/>
            <person name="Heuer A."/>
            <person name="Rast P."/>
            <person name="Oberbeckmann S."/>
            <person name="Bunk B."/>
            <person name="Jeske O."/>
            <person name="Meyerdierks A."/>
            <person name="Storesund J.E."/>
            <person name="Kallscheuer N."/>
            <person name="Luecker S."/>
            <person name="Lage O.M."/>
            <person name="Pohl T."/>
            <person name="Merkel B.J."/>
            <person name="Hornburger P."/>
            <person name="Mueller R.-W."/>
            <person name="Bruemmer F."/>
            <person name="Labrenz M."/>
            <person name="Spormann A.M."/>
            <person name="Op den Camp H."/>
            <person name="Overmann J."/>
            <person name="Amann R."/>
            <person name="Jetten M.S.M."/>
            <person name="Mascher T."/>
            <person name="Medema M.H."/>
            <person name="Devos D.P."/>
            <person name="Kaster A.-K."/>
            <person name="Ovreas L."/>
            <person name="Rohde M."/>
            <person name="Galperin M.Y."/>
            <person name="Jogler C."/>
        </authorList>
    </citation>
    <scope>NUCLEOTIDE SEQUENCE [LARGE SCALE GENOMIC DNA]</scope>
    <source>
        <strain evidence="3 4">Pla85_3_4</strain>
    </source>
</reference>
<dbReference type="Proteomes" id="UP000317648">
    <property type="component" value="Chromosome"/>
</dbReference>
<evidence type="ECO:0000256" key="1">
    <source>
        <dbReference type="SAM" id="MobiDB-lite"/>
    </source>
</evidence>
<feature type="compositionally biased region" description="Basic and acidic residues" evidence="1">
    <location>
        <begin position="214"/>
        <end position="230"/>
    </location>
</feature>
<evidence type="ECO:0000313" key="3">
    <source>
        <dbReference type="EMBL" id="QDU94318.1"/>
    </source>
</evidence>
<dbReference type="RefSeq" id="WP_145052534.1">
    <property type="nucleotide sequence ID" value="NZ_CP036433.1"/>
</dbReference>
<feature type="signal peptide" evidence="2">
    <location>
        <begin position="1"/>
        <end position="21"/>
    </location>
</feature>
<feature type="compositionally biased region" description="Low complexity" evidence="1">
    <location>
        <begin position="197"/>
        <end position="206"/>
    </location>
</feature>
<name>A0A518DR49_9BACT</name>
<dbReference type="Gene3D" id="3.40.50.10610">
    <property type="entry name" value="ABC-type transport auxiliary lipoprotein component"/>
    <property type="match status" value="1"/>
</dbReference>
<feature type="region of interest" description="Disordered" evidence="1">
    <location>
        <begin position="176"/>
        <end position="230"/>
    </location>
</feature>
<dbReference type="AlphaFoldDB" id="A0A518DR49"/>
<sequence length="389" mass="42533" precursor="true">MLARFAWFALLLPLCGCTLFPDISHQPQFHNPFPQFTRVAVLPFANQSTDPTISGRMVAGHYRNELQKIPGFEVMPMGVVEVQLESLSQTNYSEAFDFQQLARELDVDVVVVGAVTDFSEYYPPRIGLSTSWYAANPSFHPIPPGYGLPWGTPEEEYIPDTLVLEAEHALAREQLKTQTPPMPAARPRQASGGNGPSGANSPAGAGVLPAGDKFAGDQKTSPEKPPGDKSKIRLAAQMTPVEEAPGPNAAGSFPLPQEEAAPIADPYGQMKAVGLPPLTGGSSELPIDWPDPRGFVPPPPQAERPAPNPQSEPVIRQLRQYNGADANVTAALENYHRFRNEARGGGWQAYLQRKEDFIQFCCYLHITEMLAARGGTGETRVVWRWPLDR</sequence>
<keyword evidence="2" id="KW-0732">Signal</keyword>
<feature type="chain" id="PRO_5022058025" description="Lipoprotein" evidence="2">
    <location>
        <begin position="22"/>
        <end position="389"/>
    </location>
</feature>
<organism evidence="3 4">
    <name type="scientific">Lignipirellula cremea</name>
    <dbReference type="NCBI Taxonomy" id="2528010"/>
    <lineage>
        <taxon>Bacteria</taxon>
        <taxon>Pseudomonadati</taxon>
        <taxon>Planctomycetota</taxon>
        <taxon>Planctomycetia</taxon>
        <taxon>Pirellulales</taxon>
        <taxon>Pirellulaceae</taxon>
        <taxon>Lignipirellula</taxon>
    </lineage>
</organism>
<accession>A0A518DR49</accession>
<dbReference type="EMBL" id="CP036433">
    <property type="protein sequence ID" value="QDU94318.1"/>
    <property type="molecule type" value="Genomic_DNA"/>
</dbReference>
<dbReference type="OrthoDB" id="241736at2"/>
<keyword evidence="4" id="KW-1185">Reference proteome</keyword>
<evidence type="ECO:0000313" key="4">
    <source>
        <dbReference type="Proteomes" id="UP000317648"/>
    </source>
</evidence>
<protein>
    <recommendedName>
        <fullName evidence="5">Lipoprotein</fullName>
    </recommendedName>
</protein>
<proteinExistence type="predicted"/>